<dbReference type="EMBL" id="KB007940">
    <property type="protein sequence ID" value="ELR18891.1"/>
    <property type="molecule type" value="Genomic_DNA"/>
</dbReference>
<keyword evidence="8" id="KW-0464">Manganese</keyword>
<dbReference type="PANTHER" id="PTHR34699:SF2">
    <property type="entry name" value="NON-CANONICAL PURINE NTP PHOSPHATASE_PRRC1 DOMAIN-CONTAINING PROTEIN"/>
    <property type="match status" value="1"/>
</dbReference>
<dbReference type="KEGG" id="acan:ACA1_037450"/>
<keyword evidence="15" id="KW-1185">Reference proteome</keyword>
<dbReference type="Proteomes" id="UP000011083">
    <property type="component" value="Unassembled WGS sequence"/>
</dbReference>
<feature type="domain" description="Non-canonical purine NTP phosphatase/PRRC1" evidence="13">
    <location>
        <begin position="14"/>
        <end position="107"/>
    </location>
</feature>
<dbReference type="GO" id="GO:0006772">
    <property type="term" value="P:thiamine metabolic process"/>
    <property type="evidence" value="ECO:0007669"/>
    <property type="project" value="TreeGrafter"/>
</dbReference>
<evidence type="ECO:0000313" key="14">
    <source>
        <dbReference type="EMBL" id="ELR18891.1"/>
    </source>
</evidence>
<dbReference type="GO" id="GO:0046872">
    <property type="term" value="F:metal ion binding"/>
    <property type="evidence" value="ECO:0007669"/>
    <property type="project" value="UniProtKB-KW"/>
</dbReference>
<dbReference type="InterPro" id="IPR029001">
    <property type="entry name" value="ITPase-like_fam"/>
</dbReference>
<comment type="cofactor">
    <cofactor evidence="2">
        <name>Mg(2+)</name>
        <dbReference type="ChEBI" id="CHEBI:18420"/>
    </cofactor>
</comment>
<keyword evidence="6" id="KW-0460">Magnesium</keyword>
<evidence type="ECO:0000256" key="3">
    <source>
        <dbReference type="ARBA" id="ARBA00022723"/>
    </source>
</evidence>
<evidence type="ECO:0000259" key="13">
    <source>
        <dbReference type="Pfam" id="PF01931"/>
    </source>
</evidence>
<keyword evidence="7" id="KW-0546">Nucleotide metabolism</keyword>
<dbReference type="InterPro" id="IPR050299">
    <property type="entry name" value="YjjX_NTPase"/>
</dbReference>
<dbReference type="PANTHER" id="PTHR34699">
    <property type="match status" value="1"/>
</dbReference>
<evidence type="ECO:0000256" key="10">
    <source>
        <dbReference type="ARBA" id="ARBA00048174"/>
    </source>
</evidence>
<dbReference type="OMA" id="PHIEICK"/>
<dbReference type="Pfam" id="PF01931">
    <property type="entry name" value="NTPase_I-T"/>
    <property type="match status" value="1"/>
</dbReference>
<comment type="catalytic activity">
    <reaction evidence="11">
        <text>XTP + H2O = XDP + phosphate + H(+)</text>
        <dbReference type="Rhea" id="RHEA:28406"/>
        <dbReference type="ChEBI" id="CHEBI:15377"/>
        <dbReference type="ChEBI" id="CHEBI:15378"/>
        <dbReference type="ChEBI" id="CHEBI:43474"/>
        <dbReference type="ChEBI" id="CHEBI:59884"/>
        <dbReference type="ChEBI" id="CHEBI:61314"/>
        <dbReference type="EC" id="3.6.1.73"/>
    </reaction>
</comment>
<protein>
    <recommendedName>
        <fullName evidence="9">inosine/xanthosine triphosphatase</fullName>
        <ecNumber evidence="9">3.6.1.73</ecNumber>
    </recommendedName>
</protein>
<feature type="compositionally biased region" description="Basic and acidic residues" evidence="12">
    <location>
        <begin position="43"/>
        <end position="57"/>
    </location>
</feature>
<reference evidence="14 15" key="1">
    <citation type="journal article" date="2013" name="Genome Biol.">
        <title>Genome of Acanthamoeba castellanii highlights extensive lateral gene transfer and early evolution of tyrosine kinase signaling.</title>
        <authorList>
            <person name="Clarke M."/>
            <person name="Lohan A.J."/>
            <person name="Liu B."/>
            <person name="Lagkouvardos I."/>
            <person name="Roy S."/>
            <person name="Zafar N."/>
            <person name="Bertelli C."/>
            <person name="Schilde C."/>
            <person name="Kianianmomeni A."/>
            <person name="Burglin T.R."/>
            <person name="Frech C."/>
            <person name="Turcotte B."/>
            <person name="Kopec K.O."/>
            <person name="Synnott J.M."/>
            <person name="Choo C."/>
            <person name="Paponov I."/>
            <person name="Finkler A."/>
            <person name="Soon Heng Tan C."/>
            <person name="Hutchins A.P."/>
            <person name="Weinmeier T."/>
            <person name="Rattei T."/>
            <person name="Chu J.S."/>
            <person name="Gimenez G."/>
            <person name="Irimia M."/>
            <person name="Rigden D.J."/>
            <person name="Fitzpatrick D.A."/>
            <person name="Lorenzo-Morales J."/>
            <person name="Bateman A."/>
            <person name="Chiu C.H."/>
            <person name="Tang P."/>
            <person name="Hegemann P."/>
            <person name="Fromm H."/>
            <person name="Raoult D."/>
            <person name="Greub G."/>
            <person name="Miranda-Saavedra D."/>
            <person name="Chen N."/>
            <person name="Nash P."/>
            <person name="Ginger M.L."/>
            <person name="Horn M."/>
            <person name="Schaap P."/>
            <person name="Caler L."/>
            <person name="Loftus B."/>
        </authorList>
    </citation>
    <scope>NUCLEOTIDE SEQUENCE [LARGE SCALE GENOMIC DNA]</scope>
    <source>
        <strain evidence="14 15">Neff</strain>
    </source>
</reference>
<dbReference type="VEuPathDB" id="AmoebaDB:ACA1_037450"/>
<evidence type="ECO:0000256" key="7">
    <source>
        <dbReference type="ARBA" id="ARBA00023080"/>
    </source>
</evidence>
<dbReference type="SUPFAM" id="SSF52972">
    <property type="entry name" value="ITPase-like"/>
    <property type="match status" value="1"/>
</dbReference>
<gene>
    <name evidence="14" type="ORF">ACA1_037450</name>
</gene>
<evidence type="ECO:0000256" key="4">
    <source>
        <dbReference type="ARBA" id="ARBA00022741"/>
    </source>
</evidence>
<comment type="catalytic activity">
    <reaction evidence="10">
        <text>ITP + H2O = IDP + phosphate + H(+)</text>
        <dbReference type="Rhea" id="RHEA:28330"/>
        <dbReference type="ChEBI" id="CHEBI:15377"/>
        <dbReference type="ChEBI" id="CHEBI:15378"/>
        <dbReference type="ChEBI" id="CHEBI:43474"/>
        <dbReference type="ChEBI" id="CHEBI:58280"/>
        <dbReference type="ChEBI" id="CHEBI:61402"/>
        <dbReference type="EC" id="3.6.1.73"/>
    </reaction>
</comment>
<comment type="cofactor">
    <cofactor evidence="1">
        <name>Mn(2+)</name>
        <dbReference type="ChEBI" id="CHEBI:29035"/>
    </cofactor>
</comment>
<evidence type="ECO:0000313" key="15">
    <source>
        <dbReference type="Proteomes" id="UP000011083"/>
    </source>
</evidence>
<dbReference type="EC" id="3.6.1.73" evidence="9"/>
<accession>L8H395</accession>
<sequence length="150" mass="16189">MKVVVGSASAIKLAALQKVYPDASVSGVEVVSAVPPQPVGRPQTEEGARHRAVEAHKAKPGIENGMYQVEHEGQLKWVDAACIVVICKKEGGNVESVVWSDEIDIPADFPKGPEGEWSVLKDPHNEITQGKRPRASFISDALLAWKNEEA</sequence>
<name>L8H395_ACACF</name>
<evidence type="ECO:0000256" key="8">
    <source>
        <dbReference type="ARBA" id="ARBA00023211"/>
    </source>
</evidence>
<dbReference type="AlphaFoldDB" id="L8H395"/>
<dbReference type="Gene3D" id="3.90.950.10">
    <property type="match status" value="1"/>
</dbReference>
<evidence type="ECO:0000256" key="1">
    <source>
        <dbReference type="ARBA" id="ARBA00001936"/>
    </source>
</evidence>
<dbReference type="GO" id="GO:0009117">
    <property type="term" value="P:nucleotide metabolic process"/>
    <property type="evidence" value="ECO:0007669"/>
    <property type="project" value="UniProtKB-KW"/>
</dbReference>
<proteinExistence type="predicted"/>
<evidence type="ECO:0000256" key="5">
    <source>
        <dbReference type="ARBA" id="ARBA00022801"/>
    </source>
</evidence>
<keyword evidence="4" id="KW-0547">Nucleotide-binding</keyword>
<dbReference type="InterPro" id="IPR026533">
    <property type="entry name" value="NTPase/PRRC1"/>
</dbReference>
<dbReference type="GO" id="GO:0103023">
    <property type="term" value="F:ITPase activity"/>
    <property type="evidence" value="ECO:0007669"/>
    <property type="project" value="UniProtKB-EC"/>
</dbReference>
<dbReference type="GO" id="GO:0000166">
    <property type="term" value="F:nucleotide binding"/>
    <property type="evidence" value="ECO:0007669"/>
    <property type="project" value="UniProtKB-KW"/>
</dbReference>
<evidence type="ECO:0000256" key="12">
    <source>
        <dbReference type="SAM" id="MobiDB-lite"/>
    </source>
</evidence>
<evidence type="ECO:0000256" key="6">
    <source>
        <dbReference type="ARBA" id="ARBA00022842"/>
    </source>
</evidence>
<dbReference type="GeneID" id="14919660"/>
<organism evidence="14 15">
    <name type="scientific">Acanthamoeba castellanii (strain ATCC 30010 / Neff)</name>
    <dbReference type="NCBI Taxonomy" id="1257118"/>
    <lineage>
        <taxon>Eukaryota</taxon>
        <taxon>Amoebozoa</taxon>
        <taxon>Discosea</taxon>
        <taxon>Longamoebia</taxon>
        <taxon>Centramoebida</taxon>
        <taxon>Acanthamoebidae</taxon>
        <taxon>Acanthamoeba</taxon>
    </lineage>
</organism>
<dbReference type="RefSeq" id="XP_004340950.1">
    <property type="nucleotide sequence ID" value="XM_004340902.1"/>
</dbReference>
<evidence type="ECO:0000256" key="2">
    <source>
        <dbReference type="ARBA" id="ARBA00001946"/>
    </source>
</evidence>
<evidence type="ECO:0000256" key="11">
    <source>
        <dbReference type="ARBA" id="ARBA00048781"/>
    </source>
</evidence>
<keyword evidence="3" id="KW-0479">Metal-binding</keyword>
<keyword evidence="5" id="KW-0378">Hydrolase</keyword>
<evidence type="ECO:0000256" key="9">
    <source>
        <dbReference type="ARBA" id="ARBA00038901"/>
    </source>
</evidence>
<feature type="region of interest" description="Disordered" evidence="12">
    <location>
        <begin position="36"/>
        <end position="59"/>
    </location>
</feature>